<dbReference type="RefSeq" id="WP_301676560.1">
    <property type="nucleotide sequence ID" value="NZ_VCYI01000003.1"/>
</dbReference>
<sequence>MNIPCLHVVTDLCNPHHPRFALLPPRGGGQCVAICDWPKGATDNVRSLRRRGSVFEQEKTEGPGLAMVRYATGQRPGA</sequence>
<name>A0ABT8LYX3_9EURY</name>
<accession>A0ABT8LYX3</accession>
<organism evidence="1 2">
    <name type="scientific">Methanoculleus methanifontis</name>
    <dbReference type="NCBI Taxonomy" id="2584086"/>
    <lineage>
        <taxon>Archaea</taxon>
        <taxon>Methanobacteriati</taxon>
        <taxon>Methanobacteriota</taxon>
        <taxon>Stenosarchaea group</taxon>
        <taxon>Methanomicrobia</taxon>
        <taxon>Methanomicrobiales</taxon>
        <taxon>Methanomicrobiaceae</taxon>
        <taxon>Methanoculleus</taxon>
    </lineage>
</organism>
<keyword evidence="2" id="KW-1185">Reference proteome</keyword>
<gene>
    <name evidence="1" type="ORF">FGW20_02715</name>
</gene>
<dbReference type="Proteomes" id="UP001168423">
    <property type="component" value="Unassembled WGS sequence"/>
</dbReference>
<dbReference type="EMBL" id="VCYI01000003">
    <property type="protein sequence ID" value="MDN7011974.1"/>
    <property type="molecule type" value="Genomic_DNA"/>
</dbReference>
<evidence type="ECO:0000313" key="1">
    <source>
        <dbReference type="EMBL" id="MDN7011974.1"/>
    </source>
</evidence>
<comment type="caution">
    <text evidence="1">The sequence shown here is derived from an EMBL/GenBank/DDBJ whole genome shotgun (WGS) entry which is preliminary data.</text>
</comment>
<evidence type="ECO:0000313" key="2">
    <source>
        <dbReference type="Proteomes" id="UP001168423"/>
    </source>
</evidence>
<protein>
    <submittedName>
        <fullName evidence="1">Uncharacterized protein</fullName>
    </submittedName>
</protein>
<reference evidence="1" key="1">
    <citation type="submission" date="2019-05" db="EMBL/GenBank/DDBJ databases">
        <title>Isolation and characterization of methanogens from the cold seep sediment at Four-Way Closure Ridge.</title>
        <authorList>
            <person name="You Y.-T."/>
            <person name="Chen S.-C."/>
            <person name="Zhang W.-L."/>
            <person name="Lai M.-C."/>
        </authorList>
    </citation>
    <scope>NUCLEOTIDE SEQUENCE</scope>
    <source>
        <strain evidence="1">FWC-SCC3</strain>
    </source>
</reference>
<proteinExistence type="predicted"/>